<dbReference type="InterPro" id="IPR001650">
    <property type="entry name" value="Helicase_C-like"/>
</dbReference>
<evidence type="ECO:0000256" key="4">
    <source>
        <dbReference type="ARBA" id="ARBA00022741"/>
    </source>
</evidence>
<dbReference type="EC" id="5.6.2.4" evidence="11"/>
<dbReference type="Pfam" id="PF17764">
    <property type="entry name" value="PriA_3primeBD"/>
    <property type="match status" value="1"/>
</dbReference>
<dbReference type="SMART" id="SM00487">
    <property type="entry name" value="DEXDc"/>
    <property type="match status" value="1"/>
</dbReference>
<protein>
    <recommendedName>
        <fullName evidence="11">Replication restart protein PriA</fullName>
    </recommendedName>
    <alternativeName>
        <fullName evidence="11">ATP-dependent DNA helicase PriA</fullName>
        <ecNumber evidence="11">5.6.2.4</ecNumber>
    </alternativeName>
    <alternativeName>
        <fullName evidence="11">DNA 3'-5' helicase PriA</fullName>
    </alternativeName>
</protein>
<evidence type="ECO:0000256" key="3">
    <source>
        <dbReference type="ARBA" id="ARBA00022723"/>
    </source>
</evidence>
<dbReference type="SMART" id="SM00490">
    <property type="entry name" value="HELICc"/>
    <property type="match status" value="1"/>
</dbReference>
<keyword evidence="4 11" id="KW-0547">Nucleotide-binding</keyword>
<evidence type="ECO:0000256" key="10">
    <source>
        <dbReference type="ARBA" id="ARBA00023235"/>
    </source>
</evidence>
<dbReference type="SUPFAM" id="SSF52540">
    <property type="entry name" value="P-loop containing nucleoside triphosphate hydrolases"/>
    <property type="match status" value="1"/>
</dbReference>
<organism evidence="14 15">
    <name type="scientific">Conexibacter stalactiti</name>
    <dbReference type="NCBI Taxonomy" id="1940611"/>
    <lineage>
        <taxon>Bacteria</taxon>
        <taxon>Bacillati</taxon>
        <taxon>Actinomycetota</taxon>
        <taxon>Thermoleophilia</taxon>
        <taxon>Solirubrobacterales</taxon>
        <taxon>Conexibacteraceae</taxon>
        <taxon>Conexibacter</taxon>
    </lineage>
</organism>
<evidence type="ECO:0000256" key="9">
    <source>
        <dbReference type="ARBA" id="ARBA00023125"/>
    </source>
</evidence>
<keyword evidence="6 11" id="KW-0347">Helicase</keyword>
<evidence type="ECO:0000313" key="15">
    <source>
        <dbReference type="Proteomes" id="UP001284601"/>
    </source>
</evidence>
<dbReference type="InterPro" id="IPR042115">
    <property type="entry name" value="PriA_3primeBD_sf"/>
</dbReference>
<comment type="catalytic activity">
    <reaction evidence="11">
        <text>Couples ATP hydrolysis with the unwinding of duplex DNA by translocating in the 3'-5' direction.</text>
        <dbReference type="EC" id="5.6.2.4"/>
    </reaction>
</comment>
<evidence type="ECO:0000256" key="7">
    <source>
        <dbReference type="ARBA" id="ARBA00022833"/>
    </source>
</evidence>
<comment type="similarity">
    <text evidence="11">Belongs to the helicase family. PriA subfamily.</text>
</comment>
<dbReference type="Pfam" id="PF18319">
    <property type="entry name" value="Zn_ribbon_PriA"/>
    <property type="match status" value="1"/>
</dbReference>
<feature type="binding site" evidence="11">
    <location>
        <position position="496"/>
    </location>
    <ligand>
        <name>Zn(2+)</name>
        <dbReference type="ChEBI" id="CHEBI:29105"/>
        <label>2</label>
    </ligand>
</feature>
<dbReference type="InterPro" id="IPR041236">
    <property type="entry name" value="PriA_C"/>
</dbReference>
<dbReference type="InterPro" id="IPR041222">
    <property type="entry name" value="PriA_3primeBD"/>
</dbReference>
<evidence type="ECO:0000256" key="1">
    <source>
        <dbReference type="ARBA" id="ARBA00022515"/>
    </source>
</evidence>
<dbReference type="InterPro" id="IPR011545">
    <property type="entry name" value="DEAD/DEAH_box_helicase_dom"/>
</dbReference>
<comment type="cofactor">
    <cofactor evidence="11">
        <name>Zn(2+)</name>
        <dbReference type="ChEBI" id="CHEBI:29105"/>
    </cofactor>
    <text evidence="11">Binds 2 zinc ions per subunit.</text>
</comment>
<dbReference type="Pfam" id="PF18074">
    <property type="entry name" value="PriA_C"/>
    <property type="match status" value="1"/>
</dbReference>
<proteinExistence type="inferred from homology"/>
<keyword evidence="1 11" id="KW-0639">Primosome</keyword>
<evidence type="ECO:0000313" key="14">
    <source>
        <dbReference type="EMBL" id="MDW5597747.1"/>
    </source>
</evidence>
<name>A0ABU4HWP3_9ACTN</name>
<comment type="function">
    <text evidence="11">Initiates the restart of stalled replication forks, which reloads the replicative helicase on sites other than the origin of replication. Recognizes and binds to abandoned replication forks and remodels them to uncover a helicase loading site. Promotes assembly of the primosome at these replication forks.</text>
</comment>
<gene>
    <name evidence="11 14" type="primary">priA</name>
    <name evidence="14" type="ORF">R7226_25570</name>
</gene>
<dbReference type="HAMAP" id="MF_00983">
    <property type="entry name" value="PriA"/>
    <property type="match status" value="1"/>
</dbReference>
<feature type="binding site" evidence="11">
    <location>
        <position position="469"/>
    </location>
    <ligand>
        <name>Zn(2+)</name>
        <dbReference type="ChEBI" id="CHEBI:29105"/>
        <label>1</label>
    </ligand>
</feature>
<keyword evidence="15" id="KW-1185">Reference proteome</keyword>
<feature type="binding site" evidence="11">
    <location>
        <position position="472"/>
    </location>
    <ligand>
        <name>Zn(2+)</name>
        <dbReference type="ChEBI" id="CHEBI:29105"/>
        <label>1</label>
    </ligand>
</feature>
<evidence type="ECO:0000256" key="8">
    <source>
        <dbReference type="ARBA" id="ARBA00022840"/>
    </source>
</evidence>
<keyword evidence="10 11" id="KW-0413">Isomerase</keyword>
<keyword evidence="9 11" id="KW-0238">DNA-binding</keyword>
<evidence type="ECO:0000256" key="11">
    <source>
        <dbReference type="HAMAP-Rule" id="MF_00983"/>
    </source>
</evidence>
<feature type="domain" description="Helicase ATP-binding" evidence="13">
    <location>
        <begin position="251"/>
        <end position="417"/>
    </location>
</feature>
<dbReference type="Pfam" id="PF00271">
    <property type="entry name" value="Helicase_C"/>
    <property type="match status" value="1"/>
</dbReference>
<comment type="caution">
    <text evidence="14">The sequence shown here is derived from an EMBL/GenBank/DDBJ whole genome shotgun (WGS) entry which is preliminary data.</text>
</comment>
<feature type="compositionally biased region" description="Low complexity" evidence="12">
    <location>
        <begin position="141"/>
        <end position="150"/>
    </location>
</feature>
<dbReference type="RefSeq" id="WP_318600212.1">
    <property type="nucleotide sequence ID" value="NZ_JAWSTH010000101.1"/>
</dbReference>
<evidence type="ECO:0000256" key="6">
    <source>
        <dbReference type="ARBA" id="ARBA00022806"/>
    </source>
</evidence>
<dbReference type="InterPro" id="IPR014001">
    <property type="entry name" value="Helicase_ATP-bd"/>
</dbReference>
<feature type="binding site" evidence="11">
    <location>
        <position position="478"/>
    </location>
    <ligand>
        <name>Zn(2+)</name>
        <dbReference type="ChEBI" id="CHEBI:29105"/>
        <label>2</label>
    </ligand>
</feature>
<dbReference type="Proteomes" id="UP001284601">
    <property type="component" value="Unassembled WGS sequence"/>
</dbReference>
<evidence type="ECO:0000256" key="5">
    <source>
        <dbReference type="ARBA" id="ARBA00022801"/>
    </source>
</evidence>
<keyword evidence="8 11" id="KW-0067">ATP-binding</keyword>
<dbReference type="PANTHER" id="PTHR30580:SF0">
    <property type="entry name" value="PRIMOSOMAL PROTEIN N"/>
    <property type="match status" value="1"/>
</dbReference>
<feature type="binding site" evidence="11">
    <location>
        <position position="509"/>
    </location>
    <ligand>
        <name>Zn(2+)</name>
        <dbReference type="ChEBI" id="CHEBI:29105"/>
        <label>1</label>
    </ligand>
</feature>
<dbReference type="InterPro" id="IPR040498">
    <property type="entry name" value="PriA_CRR"/>
</dbReference>
<reference evidence="15" key="1">
    <citation type="submission" date="2023-07" db="EMBL/GenBank/DDBJ databases">
        <title>Conexibacter stalactiti sp. nov., isolated from stalactites in a lava cave and emended description of the genus Conexibacter.</title>
        <authorList>
            <person name="Lee S.D."/>
        </authorList>
    </citation>
    <scope>NUCLEOTIDE SEQUENCE [LARGE SCALE GENOMIC DNA]</scope>
    <source>
        <strain evidence="15">KCTC 39840</strain>
    </source>
</reference>
<dbReference type="Gene3D" id="3.40.1440.60">
    <property type="entry name" value="PriA, 3(prime) DNA-binding domain"/>
    <property type="match status" value="1"/>
</dbReference>
<comment type="catalytic activity">
    <reaction evidence="11">
        <text>ATP + H2O = ADP + phosphate + H(+)</text>
        <dbReference type="Rhea" id="RHEA:13065"/>
        <dbReference type="ChEBI" id="CHEBI:15377"/>
        <dbReference type="ChEBI" id="CHEBI:15378"/>
        <dbReference type="ChEBI" id="CHEBI:30616"/>
        <dbReference type="ChEBI" id="CHEBI:43474"/>
        <dbReference type="ChEBI" id="CHEBI:456216"/>
        <dbReference type="EC" id="5.6.2.4"/>
    </reaction>
</comment>
<keyword evidence="2 11" id="KW-0235">DNA replication</keyword>
<keyword evidence="7 11" id="KW-0862">Zinc</keyword>
<dbReference type="InterPro" id="IPR005259">
    <property type="entry name" value="PriA"/>
</dbReference>
<feature type="binding site" evidence="11">
    <location>
        <position position="499"/>
    </location>
    <ligand>
        <name>Zn(2+)</name>
        <dbReference type="ChEBI" id="CHEBI:29105"/>
        <label>2</label>
    </ligand>
</feature>
<keyword evidence="3 11" id="KW-0479">Metal-binding</keyword>
<sequence>MPPIARIEPLTTARALRGPFDYRLPPELAGVEVGSLLVVPFGGRDLLGVVAELADTTDVPEEKLAEPRAVLEPGVPAELVGLARWIADEYCSTPARALGLVLPPGAGRSTRPRVRTRHVLVAELSASGRLALALAADGAPLPGEPAPGASNGDGSAAGTAARAPRLTPKQHTVLSTLATAGPLPAAQTGADHGSLRRLAERGLLVLERREQRRRPVHATVGARNGGAPPRLTAEQEAALEPLVAALEAPDGTLNPAERRFLLHGVTGSGKTEVYLQAAAAALAAGRSVIVLVPEIALAPQTVGRFQARFGDTVAVLHSQLGQGERYDEWMRLRRGEARICVGPRSAVFAPLTDVGLIIVDEEHEPAYKHEGDPRYDARRVAARRAHDEGAVLLSGSATPRPESVHALRRLRITRRVDGRPLPPVEILDMRDARHPLHPVTREALADVRRAGRKAIVLVNRRGWSNFLSCRSCGKVWQCPQCDVALVLHRSQRAVSCHHCGHSERVPSGCPDCGSVSLARHGSGTERIEQELIEAIGDPGFPVFRLDADTTATKGAIARALVRFDAAPAGVLVGTQIVAKGHDFPDVTLGVVLDADQTLRFPDFRADERTFSLIAQLAGRAGRGEHGDGRVLVQTLAVEERAILAAAAHDSDGFLAGELARRELLRYPPFASLIRVVCSAEQLADAHAAAEAVARLVDAPGAQVLGPAPLFRLRGRERSQLVIKATQRRAAVQSVAAAVDAVARTPIGRRASLSADVDPQ</sequence>
<dbReference type="InterPro" id="IPR027417">
    <property type="entry name" value="P-loop_NTPase"/>
</dbReference>
<feature type="region of interest" description="Disordered" evidence="12">
    <location>
        <begin position="141"/>
        <end position="167"/>
    </location>
</feature>
<dbReference type="Pfam" id="PF00270">
    <property type="entry name" value="DEAD"/>
    <property type="match status" value="1"/>
</dbReference>
<keyword evidence="5 11" id="KW-0378">Hydrolase</keyword>
<dbReference type="PANTHER" id="PTHR30580">
    <property type="entry name" value="PRIMOSOMAL PROTEIN N"/>
    <property type="match status" value="1"/>
</dbReference>
<evidence type="ECO:0000256" key="2">
    <source>
        <dbReference type="ARBA" id="ARBA00022705"/>
    </source>
</evidence>
<feature type="binding site" evidence="11">
    <location>
        <position position="481"/>
    </location>
    <ligand>
        <name>Zn(2+)</name>
        <dbReference type="ChEBI" id="CHEBI:29105"/>
        <label>2</label>
    </ligand>
</feature>
<dbReference type="NCBIfam" id="TIGR00595">
    <property type="entry name" value="priA"/>
    <property type="match status" value="1"/>
</dbReference>
<comment type="subunit">
    <text evidence="11">Component of the replication restart primosome.</text>
</comment>
<dbReference type="EMBL" id="JAWSTH010000101">
    <property type="protein sequence ID" value="MDW5597747.1"/>
    <property type="molecule type" value="Genomic_DNA"/>
</dbReference>
<dbReference type="PROSITE" id="PS51192">
    <property type="entry name" value="HELICASE_ATP_BIND_1"/>
    <property type="match status" value="1"/>
</dbReference>
<accession>A0ABU4HWP3</accession>
<evidence type="ECO:0000256" key="12">
    <source>
        <dbReference type="SAM" id="MobiDB-lite"/>
    </source>
</evidence>
<feature type="binding site" evidence="11">
    <location>
        <position position="512"/>
    </location>
    <ligand>
        <name>Zn(2+)</name>
        <dbReference type="ChEBI" id="CHEBI:29105"/>
        <label>1</label>
    </ligand>
</feature>
<dbReference type="Gene3D" id="3.40.50.300">
    <property type="entry name" value="P-loop containing nucleotide triphosphate hydrolases"/>
    <property type="match status" value="2"/>
</dbReference>
<evidence type="ECO:0000259" key="13">
    <source>
        <dbReference type="PROSITE" id="PS51192"/>
    </source>
</evidence>